<accession>A0ABY5I2G4</accession>
<sequence>MVNSLFSCIYIYFSTGHIKKIIVNQKMIGYCQVEEGIQIYRDVAYVYGKKKQSFL</sequence>
<gene>
    <name evidence="1" type="ORF">NMU03_11305</name>
</gene>
<dbReference type="EMBL" id="CP101620">
    <property type="protein sequence ID" value="UTY38263.1"/>
    <property type="molecule type" value="Genomic_DNA"/>
</dbReference>
<evidence type="ECO:0000313" key="1">
    <source>
        <dbReference type="EMBL" id="UTY38263.1"/>
    </source>
</evidence>
<keyword evidence="2" id="KW-1185">Reference proteome</keyword>
<protein>
    <submittedName>
        <fullName evidence="1">Uncharacterized protein</fullName>
    </submittedName>
</protein>
<organism evidence="1 2">
    <name type="scientific">Allocoprobacillus halotolerans</name>
    <dbReference type="NCBI Taxonomy" id="2944914"/>
    <lineage>
        <taxon>Bacteria</taxon>
        <taxon>Bacillati</taxon>
        <taxon>Bacillota</taxon>
        <taxon>Erysipelotrichia</taxon>
        <taxon>Erysipelotrichales</taxon>
        <taxon>Erysipelotrichaceae</taxon>
        <taxon>Allocoprobacillus</taxon>
    </lineage>
</organism>
<dbReference type="Proteomes" id="UP001060112">
    <property type="component" value="Chromosome"/>
</dbReference>
<evidence type="ECO:0000313" key="2">
    <source>
        <dbReference type="Proteomes" id="UP001060112"/>
    </source>
</evidence>
<reference evidence="1" key="1">
    <citation type="submission" date="2022-07" db="EMBL/GenBank/DDBJ databases">
        <title>Faecal culturing of patients with breast cancer.</title>
        <authorList>
            <person name="Teng N.M.Y."/>
            <person name="Kiu R."/>
            <person name="Evans R."/>
            <person name="Baker D.J."/>
            <person name="Zenner C."/>
            <person name="Robinson S.D."/>
            <person name="Hall L.J."/>
        </authorList>
    </citation>
    <scope>NUCLEOTIDE SEQUENCE</scope>
    <source>
        <strain evidence="1">LH1062</strain>
    </source>
</reference>
<name>A0ABY5I2G4_9FIRM</name>
<proteinExistence type="predicted"/>
<dbReference type="RefSeq" id="WP_290138491.1">
    <property type="nucleotide sequence ID" value="NZ_CP101620.1"/>
</dbReference>